<proteinExistence type="predicted"/>
<reference evidence="3 4" key="2">
    <citation type="submission" date="2017-08" db="EMBL/GenBank/DDBJ databases">
        <authorList>
            <person name="de Groot N.N."/>
        </authorList>
    </citation>
    <scope>NUCLEOTIDE SEQUENCE [LARGE SCALE GENOMIC DNA]</scope>
    <source>
        <strain evidence="3 4">USBA 78</strain>
    </source>
</reference>
<dbReference type="Proteomes" id="UP000252266">
    <property type="component" value="Unassembled WGS sequence"/>
</dbReference>
<evidence type="ECO:0000313" key="4">
    <source>
        <dbReference type="Proteomes" id="UP000219068"/>
    </source>
</evidence>
<feature type="domain" description="Ancillary SecYEG translocon subunit/Cell division coordinator CpoB TPR" evidence="1">
    <location>
        <begin position="20"/>
        <end position="146"/>
    </location>
</feature>
<organism evidence="2 5">
    <name type="scientific">Thalassospira xiamenensis</name>
    <dbReference type="NCBI Taxonomy" id="220697"/>
    <lineage>
        <taxon>Bacteria</taxon>
        <taxon>Pseudomonadati</taxon>
        <taxon>Pseudomonadota</taxon>
        <taxon>Alphaproteobacteria</taxon>
        <taxon>Rhodospirillales</taxon>
        <taxon>Thalassospiraceae</taxon>
        <taxon>Thalassospira</taxon>
    </lineage>
</organism>
<dbReference type="EMBL" id="JPWJ01000004">
    <property type="protein sequence ID" value="RCK51016.1"/>
    <property type="molecule type" value="Genomic_DNA"/>
</dbReference>
<evidence type="ECO:0000259" key="1">
    <source>
        <dbReference type="Pfam" id="PF09976"/>
    </source>
</evidence>
<evidence type="ECO:0000313" key="3">
    <source>
        <dbReference type="EMBL" id="SOC24382.1"/>
    </source>
</evidence>
<dbReference type="RefSeq" id="WP_062951928.1">
    <property type="nucleotide sequence ID" value="NZ_JALLPZ010000003.1"/>
</dbReference>
<name>A0A154KVM1_9PROT</name>
<accession>A0A154KVM1</accession>
<dbReference type="InterPro" id="IPR018704">
    <property type="entry name" value="SecYEG/CpoB_TPR"/>
</dbReference>
<evidence type="ECO:0000313" key="5">
    <source>
        <dbReference type="Proteomes" id="UP000252266"/>
    </source>
</evidence>
<sequence>MVDIFQEVEEDLKRERNEALWRKYGKYIVGVAAVIVLGVAGREGWKSYEENSRIENGTRMANAIELAQAGEEKQDAALGALDAIIADGNAGFVALGHFQKAAVYLRAGAKDSAVAELEAIAGNSDVEKIYRDLAVVQIAMNNADGANSKDLIARLEPIAVPENPWYYSAREMIAMLHIAAGEIEAAKPLLTEIADDSEAPSGMRARASEILKAVDA</sequence>
<dbReference type="AlphaFoldDB" id="A0A154KVM1"/>
<evidence type="ECO:0000313" key="2">
    <source>
        <dbReference type="EMBL" id="RCK51016.1"/>
    </source>
</evidence>
<protein>
    <recommendedName>
        <fullName evidence="1">Ancillary SecYEG translocon subunit/Cell division coordinator CpoB TPR domain-containing protein</fullName>
    </recommendedName>
</protein>
<dbReference type="EMBL" id="OBMM01000004">
    <property type="protein sequence ID" value="SOC24382.1"/>
    <property type="molecule type" value="Genomic_DNA"/>
</dbReference>
<gene>
    <name evidence="3" type="ORF">SAMN05428964_104317</name>
    <name evidence="2" type="ORF">TH44_09620</name>
</gene>
<dbReference type="Proteomes" id="UP000219068">
    <property type="component" value="Unassembled WGS sequence"/>
</dbReference>
<reference evidence="2 5" key="1">
    <citation type="submission" date="2014-07" db="EMBL/GenBank/DDBJ databases">
        <title>Draft genome sequence of Thalassospira xiamenensis IB13.</title>
        <authorList>
            <person name="Lai Q."/>
            <person name="Shao Z."/>
        </authorList>
    </citation>
    <scope>NUCLEOTIDE SEQUENCE [LARGE SCALE GENOMIC DNA]</scope>
    <source>
        <strain evidence="2 5">IB13</strain>
    </source>
</reference>
<dbReference type="Pfam" id="PF09976">
    <property type="entry name" value="TPR_21"/>
    <property type="match status" value="1"/>
</dbReference>